<dbReference type="Gene3D" id="1.10.238.230">
    <property type="match status" value="1"/>
</dbReference>
<comment type="caution">
    <text evidence="4">The sequence shown here is derived from an EMBL/GenBank/DDBJ whole genome shotgun (WGS) entry which is preliminary data.</text>
</comment>
<protein>
    <recommendedName>
        <fullName evidence="3">EF-hand domain-containing protein</fullName>
    </recommendedName>
</protein>
<dbReference type="PANTHER" id="PTHR14095">
    <property type="entry name" value="PHOSPHATASE 2A REGULATORY SUBUNIT-RELATED"/>
    <property type="match status" value="1"/>
</dbReference>
<dbReference type="SUPFAM" id="SSF47473">
    <property type="entry name" value="EF-hand"/>
    <property type="match status" value="2"/>
</dbReference>
<dbReference type="CDD" id="cd21504">
    <property type="entry name" value="PPP2R3A_B-like"/>
    <property type="match status" value="1"/>
</dbReference>
<reference evidence="4" key="1">
    <citation type="submission" date="2017-08" db="EMBL/GenBank/DDBJ databases">
        <authorList>
            <person name="Polle J.E."/>
            <person name="Barry K."/>
            <person name="Cushman J."/>
            <person name="Schmutz J."/>
            <person name="Tran D."/>
            <person name="Hathwaick L.T."/>
            <person name="Yim W.C."/>
            <person name="Jenkins J."/>
            <person name="Mckie-Krisberg Z.M."/>
            <person name="Prochnik S."/>
            <person name="Lindquist E."/>
            <person name="Dockter R.B."/>
            <person name="Adam C."/>
            <person name="Molina H."/>
            <person name="Bunkerborg J."/>
            <person name="Jin E."/>
            <person name="Buchheim M."/>
            <person name="Magnuson J."/>
        </authorList>
    </citation>
    <scope>NUCLEOTIDE SEQUENCE</scope>
    <source>
        <strain evidence="4">CCAP 19/18</strain>
    </source>
</reference>
<organism evidence="4 5">
    <name type="scientific">Dunaliella salina</name>
    <name type="common">Green alga</name>
    <name type="synonym">Protococcus salinus</name>
    <dbReference type="NCBI Taxonomy" id="3046"/>
    <lineage>
        <taxon>Eukaryota</taxon>
        <taxon>Viridiplantae</taxon>
        <taxon>Chlorophyta</taxon>
        <taxon>core chlorophytes</taxon>
        <taxon>Chlorophyceae</taxon>
        <taxon>CS clade</taxon>
        <taxon>Chlamydomonadales</taxon>
        <taxon>Dunaliellaceae</taxon>
        <taxon>Dunaliella</taxon>
    </lineage>
</organism>
<dbReference type="InterPro" id="IPR002048">
    <property type="entry name" value="EF_hand_dom"/>
</dbReference>
<proteinExistence type="predicted"/>
<feature type="domain" description="EF-hand" evidence="3">
    <location>
        <begin position="388"/>
        <end position="423"/>
    </location>
</feature>
<dbReference type="Proteomes" id="UP000815325">
    <property type="component" value="Unassembled WGS sequence"/>
</dbReference>
<dbReference type="EMBL" id="MU070574">
    <property type="protein sequence ID" value="KAF5827169.1"/>
    <property type="molecule type" value="Genomic_DNA"/>
</dbReference>
<feature type="region of interest" description="Disordered" evidence="2">
    <location>
        <begin position="53"/>
        <end position="119"/>
    </location>
</feature>
<dbReference type="InterPro" id="IPR011992">
    <property type="entry name" value="EF-hand-dom_pair"/>
</dbReference>
<evidence type="ECO:0000313" key="4">
    <source>
        <dbReference type="EMBL" id="KAF5827169.1"/>
    </source>
</evidence>
<keyword evidence="1" id="KW-0479">Metal-binding</keyword>
<dbReference type="PROSITE" id="PS50222">
    <property type="entry name" value="EF_HAND_2"/>
    <property type="match status" value="1"/>
</dbReference>
<dbReference type="Pfam" id="PF13499">
    <property type="entry name" value="EF-hand_7"/>
    <property type="match status" value="1"/>
</dbReference>
<feature type="compositionally biased region" description="Low complexity" evidence="2">
    <location>
        <begin position="107"/>
        <end position="117"/>
    </location>
</feature>
<dbReference type="Gene3D" id="1.10.238.220">
    <property type="match status" value="1"/>
</dbReference>
<evidence type="ECO:0000256" key="2">
    <source>
        <dbReference type="SAM" id="MobiDB-lite"/>
    </source>
</evidence>
<evidence type="ECO:0000313" key="5">
    <source>
        <dbReference type="Proteomes" id="UP000815325"/>
    </source>
</evidence>
<dbReference type="Pfam" id="PF17958">
    <property type="entry name" value="EF-hand_13"/>
    <property type="match status" value="1"/>
</dbReference>
<dbReference type="PANTHER" id="PTHR14095:SF0">
    <property type="entry name" value="MIP22305P"/>
    <property type="match status" value="1"/>
</dbReference>
<sequence length="545" mass="62696">MVMEPTANSQQHHGPLYSIAKLKLDEFFLQWLNTHQDVVNSLIEDAQEGKPLRGPLATFNSSSGSQQQGPSPLSPSTAHAIFASTPPLSPSKARSPRSPLSPHRKFSFSSSLSSSSLKRPPISQLPQFYFPGGQQPASASVRAEQTRRIEQQFDVYPSGLGIEEFSSLISEVCEIPRMVARALFLRLSDPGASNISRAAFMKWWSSHNLASMPGIKRVYEVLRKDNQEYLTYDDFVPLMDCVLKYHPGLEFLAETAEFQKKYAETVVLRIFYALNRSGNGRLTLRELRRGDLLEALEALDQEDDINKILKYFSYEHFYVIYCKFWELDSDHDFLIDRNDLAHYSQCALSFQIVDQIFEQVPRKLTSPVPGKMSYEDFVWFILSEEDKTSETALDYWFKCVDLDSDGVIRPREMWHFYEEQLKRLEGLSQEPVLFPDMVCQLHDMLQPEHEGQYTLRDLRRSKPQSSLLFNALFNLHKFLNFENRDPFALRAEQGEFAGLSDWDKFAKIEYFRLASEDDNDDNVLMETEEPPGGWPEADAPMLNQL</sequence>
<keyword evidence="5" id="KW-1185">Reference proteome</keyword>
<gene>
    <name evidence="4" type="ORF">DUNSADRAFT_1196</name>
</gene>
<dbReference type="InterPro" id="IPR041534">
    <property type="entry name" value="EF-hand_13"/>
</dbReference>
<name>A0ABQ7FXV2_DUNSA</name>
<evidence type="ECO:0000256" key="1">
    <source>
        <dbReference type="ARBA" id="ARBA00022723"/>
    </source>
</evidence>
<evidence type="ECO:0000259" key="3">
    <source>
        <dbReference type="PROSITE" id="PS50222"/>
    </source>
</evidence>
<accession>A0ABQ7FXV2</accession>
<dbReference type="Gene3D" id="1.10.238.10">
    <property type="entry name" value="EF-hand"/>
    <property type="match status" value="1"/>
</dbReference>
<feature type="compositionally biased region" description="Low complexity" evidence="2">
    <location>
        <begin position="61"/>
        <end position="76"/>
    </location>
</feature>
<feature type="region of interest" description="Disordered" evidence="2">
    <location>
        <begin position="521"/>
        <end position="545"/>
    </location>
</feature>